<dbReference type="EMBL" id="JBGFUD010004442">
    <property type="protein sequence ID" value="MFH4979631.1"/>
    <property type="molecule type" value="Genomic_DNA"/>
</dbReference>
<evidence type="ECO:0000313" key="7">
    <source>
        <dbReference type="EMBL" id="MFH4979631.1"/>
    </source>
</evidence>
<keyword evidence="4 6" id="KW-0472">Membrane</keyword>
<keyword evidence="2 6" id="KW-0812">Transmembrane</keyword>
<comment type="subcellular location">
    <subcellularLocation>
        <location evidence="1">Membrane</location>
        <topology evidence="1">Multi-pass membrane protein</topology>
    </subcellularLocation>
</comment>
<evidence type="ECO:0000256" key="5">
    <source>
        <dbReference type="ARBA" id="ARBA00038039"/>
    </source>
</evidence>
<dbReference type="GO" id="GO:0098852">
    <property type="term" value="C:lytic vacuole membrane"/>
    <property type="evidence" value="ECO:0007669"/>
    <property type="project" value="UniProtKB-ARBA"/>
</dbReference>
<dbReference type="PANTHER" id="PTHR16201:SF34">
    <property type="entry name" value="LYSOSOMAL AMINO ACID TRANSPORTER 1"/>
    <property type="match status" value="1"/>
</dbReference>
<name>A0ABD6EQC5_9BILA</name>
<sequence length="228" mass="26043">MIQEKNWIFGDYLSQKVNFPKIDFVRVVRYWRNYDKERSRKAEKNFKKITGRTEKNTVSKGISADTNEMEGINLMNIQNSSVHGLVNSTVLSKQLRFTGTSAECPPSLQLFYAIFGDCPDSWVKILGFVIGILSLIIWTAVAIPQLVENYQLKESKGLSLYFLSIWELADVFNIAGAFLSRQLAVQKALGMVFLIEDTALIAQYLYYRFFYPKRVHPGSATKITVTKT</sequence>
<accession>A0ABD6EQC5</accession>
<evidence type="ECO:0000256" key="2">
    <source>
        <dbReference type="ARBA" id="ARBA00022692"/>
    </source>
</evidence>
<evidence type="ECO:0000256" key="6">
    <source>
        <dbReference type="SAM" id="Phobius"/>
    </source>
</evidence>
<comment type="caution">
    <text evidence="7">The sequence shown here is derived from an EMBL/GenBank/DDBJ whole genome shotgun (WGS) entry which is preliminary data.</text>
</comment>
<evidence type="ECO:0000256" key="4">
    <source>
        <dbReference type="ARBA" id="ARBA00023136"/>
    </source>
</evidence>
<gene>
    <name evidence="7" type="ORF">AB6A40_006340</name>
</gene>
<dbReference type="PANTHER" id="PTHR16201">
    <property type="entry name" value="SEVEN TRANSMEMBRANE PROTEIN 1-RELATED"/>
    <property type="match status" value="1"/>
</dbReference>
<evidence type="ECO:0000256" key="3">
    <source>
        <dbReference type="ARBA" id="ARBA00022989"/>
    </source>
</evidence>
<feature type="transmembrane region" description="Helical" evidence="6">
    <location>
        <begin position="159"/>
        <end position="179"/>
    </location>
</feature>
<protein>
    <submittedName>
        <fullName evidence="7">Uncharacterized protein</fullName>
    </submittedName>
</protein>
<dbReference type="GO" id="GO:0015174">
    <property type="term" value="F:basic amino acid transmembrane transporter activity"/>
    <property type="evidence" value="ECO:0007669"/>
    <property type="project" value="UniProtKB-ARBA"/>
</dbReference>
<dbReference type="FunFam" id="1.20.1280.290:FF:000009">
    <property type="entry name" value="PQ loop repeat family protein"/>
    <property type="match status" value="1"/>
</dbReference>
<keyword evidence="3 6" id="KW-1133">Transmembrane helix</keyword>
<dbReference type="Proteomes" id="UP001608902">
    <property type="component" value="Unassembled WGS sequence"/>
</dbReference>
<comment type="similarity">
    <text evidence="5">Belongs to the laat-1 family.</text>
</comment>
<dbReference type="Gene3D" id="1.20.1280.290">
    <property type="match status" value="1"/>
</dbReference>
<keyword evidence="8" id="KW-1185">Reference proteome</keyword>
<feature type="non-terminal residue" evidence="7">
    <location>
        <position position="228"/>
    </location>
</feature>
<dbReference type="InterPro" id="IPR051415">
    <property type="entry name" value="LAAT-1"/>
</dbReference>
<reference evidence="7 8" key="1">
    <citation type="submission" date="2024-08" db="EMBL/GenBank/DDBJ databases">
        <title>Gnathostoma spinigerum genome.</title>
        <authorList>
            <person name="Gonzalez-Bertolin B."/>
            <person name="Monzon S."/>
            <person name="Zaballos A."/>
            <person name="Jimenez P."/>
            <person name="Dekumyoy P."/>
            <person name="Varona S."/>
            <person name="Cuesta I."/>
            <person name="Sumanam S."/>
            <person name="Adisakwattana P."/>
            <person name="Gasser R.B."/>
            <person name="Hernandez-Gonzalez A."/>
            <person name="Young N.D."/>
            <person name="Perteguer M.J."/>
        </authorList>
    </citation>
    <scope>NUCLEOTIDE SEQUENCE [LARGE SCALE GENOMIC DNA]</scope>
    <source>
        <strain evidence="7">AL3</strain>
        <tissue evidence="7">Liver</tissue>
    </source>
</reference>
<dbReference type="InterPro" id="IPR006603">
    <property type="entry name" value="PQ-loop_rpt"/>
</dbReference>
<feature type="transmembrane region" description="Helical" evidence="6">
    <location>
        <begin position="125"/>
        <end position="147"/>
    </location>
</feature>
<proteinExistence type="inferred from homology"/>
<evidence type="ECO:0000256" key="1">
    <source>
        <dbReference type="ARBA" id="ARBA00004141"/>
    </source>
</evidence>
<dbReference type="Pfam" id="PF04193">
    <property type="entry name" value="PQ-loop"/>
    <property type="match status" value="1"/>
</dbReference>
<dbReference type="AlphaFoldDB" id="A0ABD6EQC5"/>
<evidence type="ECO:0000313" key="8">
    <source>
        <dbReference type="Proteomes" id="UP001608902"/>
    </source>
</evidence>
<organism evidence="7 8">
    <name type="scientific">Gnathostoma spinigerum</name>
    <dbReference type="NCBI Taxonomy" id="75299"/>
    <lineage>
        <taxon>Eukaryota</taxon>
        <taxon>Metazoa</taxon>
        <taxon>Ecdysozoa</taxon>
        <taxon>Nematoda</taxon>
        <taxon>Chromadorea</taxon>
        <taxon>Rhabditida</taxon>
        <taxon>Spirurina</taxon>
        <taxon>Gnathostomatomorpha</taxon>
        <taxon>Gnathostomatoidea</taxon>
        <taxon>Gnathostomatidae</taxon>
        <taxon>Gnathostoma</taxon>
    </lineage>
</organism>